<feature type="domain" description="IPT/TIG" evidence="3">
    <location>
        <begin position="285"/>
        <end position="367"/>
    </location>
</feature>
<reference evidence="4" key="1">
    <citation type="journal article" date="2023" name="GigaByte">
        <title>Genome assembly of the bearded iris, Iris pallida Lam.</title>
        <authorList>
            <person name="Bruccoleri R.E."/>
            <person name="Oakeley E.J."/>
            <person name="Faust A.M.E."/>
            <person name="Altorfer M."/>
            <person name="Dessus-Babus S."/>
            <person name="Burckhardt D."/>
            <person name="Oertli M."/>
            <person name="Naumann U."/>
            <person name="Petersen F."/>
            <person name="Wong J."/>
        </authorList>
    </citation>
    <scope>NUCLEOTIDE SEQUENCE</scope>
    <source>
        <strain evidence="4">GSM-AAB239-AS_SAM_17_03QT</strain>
    </source>
</reference>
<dbReference type="GO" id="GO:0003712">
    <property type="term" value="F:transcription coregulator activity"/>
    <property type="evidence" value="ECO:0007669"/>
    <property type="project" value="TreeGrafter"/>
</dbReference>
<gene>
    <name evidence="4" type="ORF">M6B38_127855</name>
</gene>
<dbReference type="GO" id="GO:0003690">
    <property type="term" value="F:double-stranded DNA binding"/>
    <property type="evidence" value="ECO:0007669"/>
    <property type="project" value="TreeGrafter"/>
</dbReference>
<dbReference type="InterPro" id="IPR036770">
    <property type="entry name" value="Ankyrin_rpt-contain_sf"/>
</dbReference>
<evidence type="ECO:0000256" key="1">
    <source>
        <dbReference type="ARBA" id="ARBA00023043"/>
    </source>
</evidence>
<evidence type="ECO:0000259" key="3">
    <source>
        <dbReference type="Pfam" id="PF01833"/>
    </source>
</evidence>
<dbReference type="InterPro" id="IPR013783">
    <property type="entry name" value="Ig-like_fold"/>
</dbReference>
<dbReference type="Proteomes" id="UP001140949">
    <property type="component" value="Unassembled WGS sequence"/>
</dbReference>
<comment type="caution">
    <text evidence="4">The sequence shown here is derived from an EMBL/GenBank/DDBJ whole genome shotgun (WGS) entry which is preliminary data.</text>
</comment>
<dbReference type="InterPro" id="IPR002909">
    <property type="entry name" value="IPT_dom"/>
</dbReference>
<dbReference type="PANTHER" id="PTHR23335">
    <property type="entry name" value="CALMODULIN-BINDING TRANSCRIPTION ACTIVATOR CAMTA"/>
    <property type="match status" value="1"/>
</dbReference>
<dbReference type="SUPFAM" id="SSF48403">
    <property type="entry name" value="Ankyrin repeat"/>
    <property type="match status" value="1"/>
</dbReference>
<dbReference type="Gene3D" id="2.60.40.10">
    <property type="entry name" value="Immunoglobulins"/>
    <property type="match status" value="1"/>
</dbReference>
<dbReference type="GO" id="GO:0006357">
    <property type="term" value="P:regulation of transcription by RNA polymerase II"/>
    <property type="evidence" value="ECO:0007669"/>
    <property type="project" value="TreeGrafter"/>
</dbReference>
<feature type="region of interest" description="Disordered" evidence="2">
    <location>
        <begin position="1"/>
        <end position="29"/>
    </location>
</feature>
<keyword evidence="1" id="KW-0040">ANK repeat</keyword>
<organism evidence="4 5">
    <name type="scientific">Iris pallida</name>
    <name type="common">Sweet iris</name>
    <dbReference type="NCBI Taxonomy" id="29817"/>
    <lineage>
        <taxon>Eukaryota</taxon>
        <taxon>Viridiplantae</taxon>
        <taxon>Streptophyta</taxon>
        <taxon>Embryophyta</taxon>
        <taxon>Tracheophyta</taxon>
        <taxon>Spermatophyta</taxon>
        <taxon>Magnoliopsida</taxon>
        <taxon>Liliopsida</taxon>
        <taxon>Asparagales</taxon>
        <taxon>Iridaceae</taxon>
        <taxon>Iridoideae</taxon>
        <taxon>Irideae</taxon>
        <taxon>Iris</taxon>
    </lineage>
</organism>
<evidence type="ECO:0000256" key="2">
    <source>
        <dbReference type="SAM" id="MobiDB-lite"/>
    </source>
</evidence>
<dbReference type="CDD" id="cd00102">
    <property type="entry name" value="IPT"/>
    <property type="match status" value="1"/>
</dbReference>
<reference evidence="4" key="2">
    <citation type="submission" date="2023-04" db="EMBL/GenBank/DDBJ databases">
        <authorList>
            <person name="Bruccoleri R.E."/>
            <person name="Oakeley E.J."/>
            <person name="Faust A.-M."/>
            <person name="Dessus-Babus S."/>
            <person name="Altorfer M."/>
            <person name="Burckhardt D."/>
            <person name="Oertli M."/>
            <person name="Naumann U."/>
            <person name="Petersen F."/>
            <person name="Wong J."/>
        </authorList>
    </citation>
    <scope>NUCLEOTIDE SEQUENCE</scope>
    <source>
        <strain evidence="4">GSM-AAB239-AS_SAM_17_03QT</strain>
        <tissue evidence="4">Leaf</tissue>
    </source>
</reference>
<name>A0AAX6G505_IRIPA</name>
<dbReference type="PANTHER" id="PTHR23335:SF0">
    <property type="entry name" value="CALMODULIN-BINDING TRANSCRIPTION ACTIVATOR 2-LIKE ISOFORM X1"/>
    <property type="match status" value="1"/>
</dbReference>
<feature type="compositionally biased region" description="Polar residues" evidence="2">
    <location>
        <begin position="1"/>
        <end position="16"/>
    </location>
</feature>
<dbReference type="AlphaFoldDB" id="A0AAX6G505"/>
<protein>
    <submittedName>
        <fullName evidence="4">Calmodulin-binding transcription activator 3 isoform X1</fullName>
    </submittedName>
</protein>
<dbReference type="EMBL" id="JANAVB010022596">
    <property type="protein sequence ID" value="KAJ6823856.1"/>
    <property type="molecule type" value="Genomic_DNA"/>
</dbReference>
<sequence length="550" mass="60150">MNQASRMSSLSTSACHRQTHSESEDAGSGHDICGASVTGFLSRASYSEKVRIDNNTAECSGTPNPHGGGFIDTTALGQQCCFISQNKAPLRNITPTQQPMYGAPQTTDTLSNGCVGVSFGVQGKYFLPDAHPQSFTGDGKTQLQVDVEDAVTSTNPSGMHTVNDSNHFGMPPDFHKDSRFRGNIATIGRVHHRIEVSYDPKNSLETGGQSLGHGNLDKLDSFGRWMHKEIGKDCDQSFMPSVPGAYWNSVDSQSAEKEVSSLSSHAHLDIGPLGPSLSQEQLFHIHDFSPDWAYSGTESKVLIVGDFLSVEPRSRKWCCMFGEDEVPAEVLSPHTIRCQAPARSPGRVPFYITCCNRLACSQVREFEYLPGRTSAQDEIYYQIRFAKVLSLGIERKRLTCSGSYCLKCNLGKDLSEMLIDNESEWGKIEKASETLQGSNRILKEALIQSMLKEKLFKWLVCKVHEGGKGPSVWDEEGLGVIHLASALGYQWAIRPIVSAGVNPNLRDACGRTALQWAAHYGRDETCLALLELGAAPATVESPTLQSPELI</sequence>
<dbReference type="Gene3D" id="1.25.40.20">
    <property type="entry name" value="Ankyrin repeat-containing domain"/>
    <property type="match status" value="1"/>
</dbReference>
<dbReference type="InterPro" id="IPR014756">
    <property type="entry name" value="Ig_E-set"/>
</dbReference>
<dbReference type="Pfam" id="PF01833">
    <property type="entry name" value="TIG"/>
    <property type="match status" value="1"/>
</dbReference>
<keyword evidence="5" id="KW-1185">Reference proteome</keyword>
<proteinExistence type="predicted"/>
<dbReference type="SUPFAM" id="SSF81296">
    <property type="entry name" value="E set domains"/>
    <property type="match status" value="1"/>
</dbReference>
<accession>A0AAX6G505</accession>
<evidence type="ECO:0000313" key="4">
    <source>
        <dbReference type="EMBL" id="KAJ6823856.1"/>
    </source>
</evidence>
<evidence type="ECO:0000313" key="5">
    <source>
        <dbReference type="Proteomes" id="UP001140949"/>
    </source>
</evidence>
<dbReference type="GO" id="GO:0005634">
    <property type="term" value="C:nucleus"/>
    <property type="evidence" value="ECO:0007669"/>
    <property type="project" value="TreeGrafter"/>
</dbReference>